<comment type="caution">
    <text evidence="3">The sequence shown here is derived from an EMBL/GenBank/DDBJ whole genome shotgun (WGS) entry which is preliminary data.</text>
</comment>
<dbReference type="AlphaFoldDB" id="A0AAE1I5M6"/>
<reference evidence="3" key="1">
    <citation type="submission" date="2021-07" db="EMBL/GenBank/DDBJ databases">
        <authorList>
            <person name="Catto M.A."/>
            <person name="Jacobson A."/>
            <person name="Kennedy G."/>
            <person name="Labadie P."/>
            <person name="Hunt B.G."/>
            <person name="Srinivasan R."/>
        </authorList>
    </citation>
    <scope>NUCLEOTIDE SEQUENCE</scope>
    <source>
        <strain evidence="3">PL_HMW_Pooled</strain>
        <tissue evidence="3">Head</tissue>
    </source>
</reference>
<reference evidence="3" key="2">
    <citation type="journal article" date="2023" name="BMC Genomics">
        <title>Pest status, molecular evolution, and epigenetic factors derived from the genome assembly of Frankliniella fusca, a thysanopteran phytovirus vector.</title>
        <authorList>
            <person name="Catto M.A."/>
            <person name="Labadie P.E."/>
            <person name="Jacobson A.L."/>
            <person name="Kennedy G.G."/>
            <person name="Srinivasan R."/>
            <person name="Hunt B.G."/>
        </authorList>
    </citation>
    <scope>NUCLEOTIDE SEQUENCE</scope>
    <source>
        <strain evidence="3">PL_HMW_Pooled</strain>
    </source>
</reference>
<keyword evidence="4" id="KW-1185">Reference proteome</keyword>
<organism evidence="3 4">
    <name type="scientific">Frankliniella fusca</name>
    <dbReference type="NCBI Taxonomy" id="407009"/>
    <lineage>
        <taxon>Eukaryota</taxon>
        <taxon>Metazoa</taxon>
        <taxon>Ecdysozoa</taxon>
        <taxon>Arthropoda</taxon>
        <taxon>Hexapoda</taxon>
        <taxon>Insecta</taxon>
        <taxon>Pterygota</taxon>
        <taxon>Neoptera</taxon>
        <taxon>Paraneoptera</taxon>
        <taxon>Thysanoptera</taxon>
        <taxon>Terebrantia</taxon>
        <taxon>Thripoidea</taxon>
        <taxon>Thripidae</taxon>
        <taxon>Frankliniella</taxon>
    </lineage>
</organism>
<feature type="compositionally biased region" description="Acidic residues" evidence="1">
    <location>
        <begin position="1"/>
        <end position="12"/>
    </location>
</feature>
<dbReference type="Proteomes" id="UP001219518">
    <property type="component" value="Unassembled WGS sequence"/>
</dbReference>
<accession>A0AAE1I5M6</accession>
<dbReference type="EMBL" id="JAHWGI010001443">
    <property type="protein sequence ID" value="KAK3933236.1"/>
    <property type="molecule type" value="Genomic_DNA"/>
</dbReference>
<feature type="region of interest" description="Disordered" evidence="1">
    <location>
        <begin position="1"/>
        <end position="118"/>
    </location>
</feature>
<evidence type="ECO:0000259" key="2">
    <source>
        <dbReference type="Pfam" id="PF20700"/>
    </source>
</evidence>
<dbReference type="InterPro" id="IPR049012">
    <property type="entry name" value="Mutator_transp_dom"/>
</dbReference>
<dbReference type="Pfam" id="PF20700">
    <property type="entry name" value="Mutator"/>
    <property type="match status" value="1"/>
</dbReference>
<evidence type="ECO:0000313" key="4">
    <source>
        <dbReference type="Proteomes" id="UP001219518"/>
    </source>
</evidence>
<feature type="compositionally biased region" description="Polar residues" evidence="1">
    <location>
        <begin position="62"/>
        <end position="83"/>
    </location>
</feature>
<protein>
    <submittedName>
        <fullName evidence="3">Large tegument protein deneddylase</fullName>
    </submittedName>
</protein>
<evidence type="ECO:0000256" key="1">
    <source>
        <dbReference type="SAM" id="MobiDB-lite"/>
    </source>
</evidence>
<dbReference type="PANTHER" id="PTHR33309:SF3">
    <property type="entry name" value="CCHC-TYPE DOMAIN-CONTAINING PROTEIN"/>
    <property type="match status" value="1"/>
</dbReference>
<evidence type="ECO:0000313" key="3">
    <source>
        <dbReference type="EMBL" id="KAK3933236.1"/>
    </source>
</evidence>
<proteinExistence type="predicted"/>
<name>A0AAE1I5M6_9NEOP</name>
<dbReference type="PANTHER" id="PTHR33309">
    <property type="entry name" value="KERATIN, ULTRA HIGH-SULFUR MATRIX PROTEIN-LIKE"/>
    <property type="match status" value="1"/>
</dbReference>
<feature type="compositionally biased region" description="Basic residues" evidence="1">
    <location>
        <begin position="21"/>
        <end position="39"/>
    </location>
</feature>
<gene>
    <name evidence="3" type="ORF">KUF71_017497</name>
</gene>
<sequence>MADTTDTSESDSEAPQAPKRQSGKRPKKRHFHGNRHTKAKSQDAAVPSTSAAQEPSEEVQVGRTTRSSSRMRALTSEQPSRVRTPTPTPTPTQAEPEPCTPSTSAAPTTSPDSASRRKLRTSLNPVVVEERKEWSGFRVVDIDLFLRAIENNCVCKVCFNSVVITETSQAGWSSKYTVKCSNTKCGFEDSFRSSEMISDRISEVNRRSVYAFKSLGLGYSSFKEFNALMDFPKPIAHTTFDRAIDSISEASTKVAEDSMTQAAAEEATATGKQNITVSGDGSWQKRGFSSLFGVVTLIGLLTGKVIDFLVLSLLCKVCDAYKGEKEGPEFEEWQEQHASECTKNHEGSSGKMEVDGMVQLFKRSEERRGVIYENYIGDGDSKTYKAIAESDPYKEKKVAVKKRECTAHVQKRMGTRLRNLKKELSGKKLSDGKSISGKGRLTDKMINQISEYYGKAIRSSKTVAEMKNKVWAIYYHMSSSDAKPTHQFCPKGEDSWCKYQRAVTAKTLKKFKHKQGVPLACMEACKKVFSDLTSDELLERCIGGYTQNPNESVNNLVWLGCPKVRFFGKKTVDIAAAEGILQFNDGCRSKIKVLREMGVQPGNSCINWAITEDKSRVLQAQIRAKAATKEARVAHLKKKKLLEQQKEDDSYVPGGH</sequence>
<feature type="domain" description="Mutator-like transposase" evidence="2">
    <location>
        <begin position="136"/>
        <end position="497"/>
    </location>
</feature>
<feature type="compositionally biased region" description="Low complexity" evidence="1">
    <location>
        <begin position="91"/>
        <end position="113"/>
    </location>
</feature>